<evidence type="ECO:0000313" key="5">
    <source>
        <dbReference type="EMBL" id="TVM35850.1"/>
    </source>
</evidence>
<reference evidence="5 6" key="1">
    <citation type="submission" date="2018-06" db="EMBL/GenBank/DDBJ databases">
        <title>Complete genome of Desulfovibrio marinus P48SEP.</title>
        <authorList>
            <person name="Crispim J.S."/>
            <person name="Vidigal P.M.P."/>
            <person name="Silva L.C.F."/>
            <person name="Araujo L.C."/>
            <person name="Laguardia C.N."/>
            <person name="Dias R.S."/>
            <person name="Sousa M.P."/>
            <person name="Paula S.O."/>
            <person name="Silva C."/>
        </authorList>
    </citation>
    <scope>NUCLEOTIDE SEQUENCE [LARGE SCALE GENOMIC DNA]</scope>
    <source>
        <strain evidence="5 6">P48SEP</strain>
    </source>
</reference>
<evidence type="ECO:0000313" key="6">
    <source>
        <dbReference type="Proteomes" id="UP000434052"/>
    </source>
</evidence>
<dbReference type="AlphaFoldDB" id="A0A6P1ZKL4"/>
<dbReference type="PANTHER" id="PTHR33495:SF2">
    <property type="entry name" value="ANTI-SIGMA FACTOR ANTAGONIST TM_1081-RELATED"/>
    <property type="match status" value="1"/>
</dbReference>
<dbReference type="RefSeq" id="WP_144234186.1">
    <property type="nucleotide sequence ID" value="NZ_CP039543.1"/>
</dbReference>
<comment type="similarity">
    <text evidence="1 2">Belongs to the anti-sigma-factor antagonist family.</text>
</comment>
<dbReference type="PANTHER" id="PTHR33495">
    <property type="entry name" value="ANTI-SIGMA FACTOR ANTAGONIST TM_1081-RELATED-RELATED"/>
    <property type="match status" value="1"/>
</dbReference>
<sequence>MSAEGKEIWNLEVDKSGVIWIIGEIDYTIASKLRKELFPRLEATSDDVAFNLSRLTYLDSSGLALLIEINRKLHEKGRKMIISEITPDVKKVFDLTQVARLFGV</sequence>
<organism evidence="5 6">
    <name type="scientific">Oceanidesulfovibrio marinus</name>
    <dbReference type="NCBI Taxonomy" id="370038"/>
    <lineage>
        <taxon>Bacteria</taxon>
        <taxon>Pseudomonadati</taxon>
        <taxon>Thermodesulfobacteriota</taxon>
        <taxon>Desulfovibrionia</taxon>
        <taxon>Desulfovibrionales</taxon>
        <taxon>Desulfovibrionaceae</taxon>
        <taxon>Oceanidesulfovibrio</taxon>
    </lineage>
</organism>
<evidence type="ECO:0000313" key="4">
    <source>
        <dbReference type="EMBL" id="QJT10032.1"/>
    </source>
</evidence>
<dbReference type="InterPro" id="IPR003658">
    <property type="entry name" value="Anti-sigma_ant"/>
</dbReference>
<dbReference type="InterPro" id="IPR002645">
    <property type="entry name" value="STAS_dom"/>
</dbReference>
<dbReference type="GO" id="GO:0043856">
    <property type="term" value="F:anti-sigma factor antagonist activity"/>
    <property type="evidence" value="ECO:0007669"/>
    <property type="project" value="InterPro"/>
</dbReference>
<dbReference type="Pfam" id="PF01740">
    <property type="entry name" value="STAS"/>
    <property type="match status" value="1"/>
</dbReference>
<evidence type="ECO:0000256" key="1">
    <source>
        <dbReference type="ARBA" id="ARBA00009013"/>
    </source>
</evidence>
<name>A0A6P1ZKL4_9BACT</name>
<dbReference type="Proteomes" id="UP000503251">
    <property type="component" value="Chromosome"/>
</dbReference>
<dbReference type="NCBIfam" id="TIGR00377">
    <property type="entry name" value="ant_ant_sig"/>
    <property type="match status" value="1"/>
</dbReference>
<feature type="domain" description="STAS" evidence="3">
    <location>
        <begin position="18"/>
        <end position="104"/>
    </location>
</feature>
<dbReference type="InterPro" id="IPR036513">
    <property type="entry name" value="STAS_dom_sf"/>
</dbReference>
<gene>
    <name evidence="5" type="ORF">DQK91_04110</name>
    <name evidence="4" type="ORF">E8L03_14330</name>
</gene>
<evidence type="ECO:0000259" key="3">
    <source>
        <dbReference type="PROSITE" id="PS50801"/>
    </source>
</evidence>
<keyword evidence="7" id="KW-1185">Reference proteome</keyword>
<dbReference type="CDD" id="cd07043">
    <property type="entry name" value="STAS_anti-anti-sigma_factors"/>
    <property type="match status" value="1"/>
</dbReference>
<dbReference type="SUPFAM" id="SSF52091">
    <property type="entry name" value="SpoIIaa-like"/>
    <property type="match status" value="1"/>
</dbReference>
<proteinExistence type="inferred from homology"/>
<dbReference type="EMBL" id="CP039543">
    <property type="protein sequence ID" value="QJT10032.1"/>
    <property type="molecule type" value="Genomic_DNA"/>
</dbReference>
<dbReference type="Gene3D" id="3.30.750.24">
    <property type="entry name" value="STAS domain"/>
    <property type="match status" value="1"/>
</dbReference>
<dbReference type="Proteomes" id="UP000434052">
    <property type="component" value="Unassembled WGS sequence"/>
</dbReference>
<protein>
    <recommendedName>
        <fullName evidence="2">Anti-sigma factor antagonist</fullName>
    </recommendedName>
</protein>
<dbReference type="PROSITE" id="PS50801">
    <property type="entry name" value="STAS"/>
    <property type="match status" value="1"/>
</dbReference>
<evidence type="ECO:0000256" key="2">
    <source>
        <dbReference type="RuleBase" id="RU003749"/>
    </source>
</evidence>
<dbReference type="EMBL" id="QMIF01000002">
    <property type="protein sequence ID" value="TVM35850.1"/>
    <property type="molecule type" value="Genomic_DNA"/>
</dbReference>
<accession>A0A6P1ZKL4</accession>
<dbReference type="OrthoDB" id="5460470at2"/>
<reference evidence="4 7" key="2">
    <citation type="submission" date="2019-04" db="EMBL/GenBank/DDBJ databases">
        <title>Isolation and culture of sulfate reducing bacteria from the cold seep of the South China Sea.</title>
        <authorList>
            <person name="Sun C."/>
            <person name="Liu R."/>
        </authorList>
    </citation>
    <scope>NUCLEOTIDE SEQUENCE [LARGE SCALE GENOMIC DNA]</scope>
    <source>
        <strain evidence="4 7">CS1</strain>
    </source>
</reference>
<evidence type="ECO:0000313" key="7">
    <source>
        <dbReference type="Proteomes" id="UP000503251"/>
    </source>
</evidence>